<dbReference type="InterPro" id="IPR056832">
    <property type="entry name" value="ARM_TT21_2nd"/>
</dbReference>
<evidence type="ECO:0000259" key="1">
    <source>
        <dbReference type="Pfam" id="PF25060"/>
    </source>
</evidence>
<reference evidence="2 3" key="1">
    <citation type="submission" date="2015-03" db="EMBL/GenBank/DDBJ databases">
        <title>Genome sequence of Pseudoalteromonas aurantia.</title>
        <authorList>
            <person name="Xie B.-B."/>
            <person name="Rong J.-C."/>
            <person name="Qin Q.-L."/>
            <person name="Zhang Y.-Z."/>
        </authorList>
    </citation>
    <scope>NUCLEOTIDE SEQUENCE [LARGE SCALE GENOMIC DNA]</scope>
    <source>
        <strain evidence="2 3">208</strain>
    </source>
</reference>
<proteinExistence type="predicted"/>
<dbReference type="SUPFAM" id="SSF48452">
    <property type="entry name" value="TPR-like"/>
    <property type="match status" value="2"/>
</dbReference>
<gene>
    <name evidence="2" type="ORF">PAUR_a4509</name>
</gene>
<organism evidence="2 3">
    <name type="scientific">Pseudoalteromonas aurantia 208</name>
    <dbReference type="NCBI Taxonomy" id="1314867"/>
    <lineage>
        <taxon>Bacteria</taxon>
        <taxon>Pseudomonadati</taxon>
        <taxon>Pseudomonadota</taxon>
        <taxon>Gammaproteobacteria</taxon>
        <taxon>Alteromonadales</taxon>
        <taxon>Pseudoalteromonadaceae</taxon>
        <taxon>Pseudoalteromonas</taxon>
    </lineage>
</organism>
<dbReference type="InterPro" id="IPR011990">
    <property type="entry name" value="TPR-like_helical_dom_sf"/>
</dbReference>
<dbReference type="Proteomes" id="UP000615755">
    <property type="component" value="Unassembled WGS sequence"/>
</dbReference>
<dbReference type="Gene3D" id="1.25.40.10">
    <property type="entry name" value="Tetratricopeptide repeat domain"/>
    <property type="match status" value="2"/>
</dbReference>
<dbReference type="RefSeq" id="WP_192509092.1">
    <property type="nucleotide sequence ID" value="NZ_AQGV01000014.1"/>
</dbReference>
<evidence type="ECO:0000313" key="3">
    <source>
        <dbReference type="Proteomes" id="UP000615755"/>
    </source>
</evidence>
<comment type="caution">
    <text evidence="2">The sequence shown here is derived from an EMBL/GenBank/DDBJ whole genome shotgun (WGS) entry which is preliminary data.</text>
</comment>
<sequence length="385" mass="43485">MKQVFIIILLASLIGCTSTELPSSTEPQDPSSLFNHSLFNEQAVIPEADIFLLPTAEQVQFHAYHQDALTKGVREDRIIANYLNTKLNEFTYDGATLSAAQTLVQDEGNCISLAILTQAYANLIDVETSFREVASIPVYKKTERTLLVSNHFKTKLFAPDDNPEGWISAIRPGTVIDYFPAQDIYFVSTATVDDLTAKFYANLATNELLNEQFDKSYSYLKQAFKHKKTDPELINLAAILHRRAGDADTAKRLFEYAIQHSLISSNLLSSYTYLAAELNDMILVKKLEAMSEASAKTPFDIINIARKAFMNQHYTRAEKLLSELVQEFPYLPEPYFELAKLHYQKNNLSTSQHFLSEALLKAEDQKKAGIYQAKLSSLEQLLSKR</sequence>
<dbReference type="PROSITE" id="PS51257">
    <property type="entry name" value="PROKAR_LIPOPROTEIN"/>
    <property type="match status" value="1"/>
</dbReference>
<feature type="domain" description="Tetratricopeptide repeat protein 21A/21B second ARM" evidence="1">
    <location>
        <begin position="222"/>
        <end position="375"/>
    </location>
</feature>
<dbReference type="EMBL" id="AQGV01000014">
    <property type="protein sequence ID" value="MBE0369909.1"/>
    <property type="molecule type" value="Genomic_DNA"/>
</dbReference>
<dbReference type="Pfam" id="PF25060">
    <property type="entry name" value="ARM_TT21_2nd"/>
    <property type="match status" value="1"/>
</dbReference>
<keyword evidence="3" id="KW-1185">Reference proteome</keyword>
<name>A0ABR9EG74_9GAMM</name>
<accession>A0ABR9EG74</accession>
<protein>
    <recommendedName>
        <fullName evidence="1">Tetratricopeptide repeat protein 21A/21B second ARM domain-containing protein</fullName>
    </recommendedName>
</protein>
<evidence type="ECO:0000313" key="2">
    <source>
        <dbReference type="EMBL" id="MBE0369909.1"/>
    </source>
</evidence>